<name>A0A0E9TGK9_ANGAN</name>
<dbReference type="EMBL" id="GBXM01056893">
    <property type="protein sequence ID" value="JAH51684.1"/>
    <property type="molecule type" value="Transcribed_RNA"/>
</dbReference>
<evidence type="ECO:0000313" key="1">
    <source>
        <dbReference type="EMBL" id="JAH52050.1"/>
    </source>
</evidence>
<accession>A0A0E9TGK9</accession>
<organism evidence="1">
    <name type="scientific">Anguilla anguilla</name>
    <name type="common">European freshwater eel</name>
    <name type="synonym">Muraena anguilla</name>
    <dbReference type="NCBI Taxonomy" id="7936"/>
    <lineage>
        <taxon>Eukaryota</taxon>
        <taxon>Metazoa</taxon>
        <taxon>Chordata</taxon>
        <taxon>Craniata</taxon>
        <taxon>Vertebrata</taxon>
        <taxon>Euteleostomi</taxon>
        <taxon>Actinopterygii</taxon>
        <taxon>Neopterygii</taxon>
        <taxon>Teleostei</taxon>
        <taxon>Anguilliformes</taxon>
        <taxon>Anguillidae</taxon>
        <taxon>Anguilla</taxon>
    </lineage>
</organism>
<proteinExistence type="predicted"/>
<protein>
    <submittedName>
        <fullName evidence="1">Uncharacterized protein</fullName>
    </submittedName>
</protein>
<dbReference type="AlphaFoldDB" id="A0A0E9TGK9"/>
<reference evidence="1" key="2">
    <citation type="journal article" date="2015" name="Fish Shellfish Immunol.">
        <title>Early steps in the European eel (Anguilla anguilla)-Vibrio vulnificus interaction in the gills: Role of the RtxA13 toxin.</title>
        <authorList>
            <person name="Callol A."/>
            <person name="Pajuelo D."/>
            <person name="Ebbesson L."/>
            <person name="Teles M."/>
            <person name="MacKenzie S."/>
            <person name="Amaro C."/>
        </authorList>
    </citation>
    <scope>NUCLEOTIDE SEQUENCE</scope>
</reference>
<sequence>MHILAKQYCLLVQVCEGALQSNSD</sequence>
<dbReference type="EMBL" id="GBXM01056527">
    <property type="protein sequence ID" value="JAH52050.1"/>
    <property type="molecule type" value="Transcribed_RNA"/>
</dbReference>
<reference evidence="1" key="1">
    <citation type="submission" date="2014-11" db="EMBL/GenBank/DDBJ databases">
        <authorList>
            <person name="Amaro Gonzalez C."/>
        </authorList>
    </citation>
    <scope>NUCLEOTIDE SEQUENCE</scope>
</reference>